<name>A0AAW0TTM7_SCYPA</name>
<evidence type="ECO:0000313" key="3">
    <source>
        <dbReference type="EMBL" id="KAK8389672.1"/>
    </source>
</evidence>
<dbReference type="PANTHER" id="PTHR21261">
    <property type="entry name" value="BEAT PROTEIN"/>
    <property type="match status" value="1"/>
</dbReference>
<dbReference type="Proteomes" id="UP001487740">
    <property type="component" value="Unassembled WGS sequence"/>
</dbReference>
<organism evidence="3 4">
    <name type="scientific">Scylla paramamosain</name>
    <name type="common">Mud crab</name>
    <dbReference type="NCBI Taxonomy" id="85552"/>
    <lineage>
        <taxon>Eukaryota</taxon>
        <taxon>Metazoa</taxon>
        <taxon>Ecdysozoa</taxon>
        <taxon>Arthropoda</taxon>
        <taxon>Crustacea</taxon>
        <taxon>Multicrustacea</taxon>
        <taxon>Malacostraca</taxon>
        <taxon>Eumalacostraca</taxon>
        <taxon>Eucarida</taxon>
        <taxon>Decapoda</taxon>
        <taxon>Pleocyemata</taxon>
        <taxon>Brachyura</taxon>
        <taxon>Eubrachyura</taxon>
        <taxon>Portunoidea</taxon>
        <taxon>Portunidae</taxon>
        <taxon>Portuninae</taxon>
        <taxon>Scylla</taxon>
    </lineage>
</organism>
<evidence type="ECO:0000256" key="1">
    <source>
        <dbReference type="SAM" id="MobiDB-lite"/>
    </source>
</evidence>
<accession>A0AAW0TTM7</accession>
<comment type="caution">
    <text evidence="3">The sequence shown here is derived from an EMBL/GenBank/DDBJ whole genome shotgun (WGS) entry which is preliminary data.</text>
</comment>
<proteinExistence type="predicted"/>
<gene>
    <name evidence="3" type="ORF">O3P69_008983</name>
</gene>
<evidence type="ECO:0000313" key="4">
    <source>
        <dbReference type="Proteomes" id="UP001487740"/>
    </source>
</evidence>
<protein>
    <recommendedName>
        <fullName evidence="5">Ig-like domain-containing protein</fullName>
    </recommendedName>
</protein>
<keyword evidence="2" id="KW-0732">Signal</keyword>
<feature type="region of interest" description="Disordered" evidence="1">
    <location>
        <begin position="257"/>
        <end position="280"/>
    </location>
</feature>
<evidence type="ECO:0000256" key="2">
    <source>
        <dbReference type="SAM" id="SignalP"/>
    </source>
</evidence>
<dbReference type="PANTHER" id="PTHR21261:SF2">
    <property type="entry name" value="GH04238P-RELATED"/>
    <property type="match status" value="1"/>
</dbReference>
<feature type="compositionally biased region" description="Basic residues" evidence="1">
    <location>
        <begin position="262"/>
        <end position="280"/>
    </location>
</feature>
<dbReference type="EMBL" id="JARAKH010000027">
    <property type="protein sequence ID" value="KAK8389672.1"/>
    <property type="molecule type" value="Genomic_DNA"/>
</dbReference>
<dbReference type="InterPro" id="IPR013783">
    <property type="entry name" value="Ig-like_fold"/>
</dbReference>
<keyword evidence="4" id="KW-1185">Reference proteome</keyword>
<evidence type="ECO:0008006" key="5">
    <source>
        <dbReference type="Google" id="ProtNLM"/>
    </source>
</evidence>
<dbReference type="Gene3D" id="2.60.40.10">
    <property type="entry name" value="Immunoglobulins"/>
    <property type="match status" value="1"/>
</dbReference>
<feature type="signal peptide" evidence="2">
    <location>
        <begin position="1"/>
        <end position="20"/>
    </location>
</feature>
<feature type="chain" id="PRO_5043530647" description="Ig-like domain-containing protein" evidence="2">
    <location>
        <begin position="21"/>
        <end position="280"/>
    </location>
</feature>
<reference evidence="3 4" key="1">
    <citation type="submission" date="2023-03" db="EMBL/GenBank/DDBJ databases">
        <title>High-quality genome of Scylla paramamosain provides insights in environmental adaptation.</title>
        <authorList>
            <person name="Zhang L."/>
        </authorList>
    </citation>
    <scope>NUCLEOTIDE SEQUENCE [LARGE SCALE GENOMIC DNA]</scope>
    <source>
        <strain evidence="3">LZ_2023a</strain>
        <tissue evidence="3">Muscle</tissue>
    </source>
</reference>
<dbReference type="AlphaFoldDB" id="A0AAW0TTM7"/>
<sequence length="280" mass="31967">MGCWCKLRCCGLHIVDLVVPEVVLNGSRSSVVLDCVYRYERYEQAGLVVKWFWNHEPEAVYQWIPGKKPVALGLLKGRVNLDYHATKDKYGRHRAMEVLRPTTDLTGYFTCRVSSFHDEKFTSKKMIVYAPATTMNLTYSRPAPGQVNISCEAHGIYPEPCLTLSRTSTHHARTSVPADVEIVEGRRASACSWRRRWKMPLSTTRLCLNAFSTFQRLNTESRERLSICLEAPRGWTGHQHYSWFFPSCCHACCPPPPPAPRPSRRPLTRPPRPHAHPPPP</sequence>